<proteinExistence type="predicted"/>
<protein>
    <submittedName>
        <fullName evidence="1">Peptidase inhibitor I78 family protein</fullName>
    </submittedName>
</protein>
<dbReference type="Proteomes" id="UP000184292">
    <property type="component" value="Unassembled WGS sequence"/>
</dbReference>
<evidence type="ECO:0000313" key="1">
    <source>
        <dbReference type="EMBL" id="SHI78576.1"/>
    </source>
</evidence>
<sequence length="93" mass="9591">MLALAVLAACGRVGPVPPAASLGPSLPAAAEDSCGAGPRARLVGQPATALERELILAPVRLIRPGQAVTEEFRPTRINFHIDGAERIARITCG</sequence>
<reference evidence="1 2" key="1">
    <citation type="submission" date="2016-11" db="EMBL/GenBank/DDBJ databases">
        <authorList>
            <person name="Jaros S."/>
            <person name="Januszkiewicz K."/>
            <person name="Wedrychowicz H."/>
        </authorList>
    </citation>
    <scope>NUCLEOTIDE SEQUENCE [LARGE SCALE GENOMIC DNA]</scope>
    <source>
        <strain evidence="1 2">DSM 100565</strain>
    </source>
</reference>
<dbReference type="Pfam" id="PF11720">
    <property type="entry name" value="Inhibitor_I78"/>
    <property type="match status" value="1"/>
</dbReference>
<evidence type="ECO:0000313" key="2">
    <source>
        <dbReference type="Proteomes" id="UP000184292"/>
    </source>
</evidence>
<keyword evidence="2" id="KW-1185">Reference proteome</keyword>
<accession>A0A1M6DZC6</accession>
<name>A0A1M6DZC6_9RHOB</name>
<dbReference type="AlphaFoldDB" id="A0A1M6DZC6"/>
<dbReference type="Gene3D" id="3.30.10.10">
    <property type="entry name" value="Trypsin Inhibitor V, subunit A"/>
    <property type="match status" value="1"/>
</dbReference>
<dbReference type="STRING" id="1447782.SAMN05444417_1701"/>
<dbReference type="InterPro" id="IPR021719">
    <property type="entry name" value="Prot_inh_I78"/>
</dbReference>
<organism evidence="1 2">
    <name type="scientific">Wenxinia saemankumensis</name>
    <dbReference type="NCBI Taxonomy" id="1447782"/>
    <lineage>
        <taxon>Bacteria</taxon>
        <taxon>Pseudomonadati</taxon>
        <taxon>Pseudomonadota</taxon>
        <taxon>Alphaproteobacteria</taxon>
        <taxon>Rhodobacterales</taxon>
        <taxon>Roseobacteraceae</taxon>
        <taxon>Wenxinia</taxon>
    </lineage>
</organism>
<gene>
    <name evidence="1" type="ORF">SAMN05444417_1701</name>
</gene>
<dbReference type="EMBL" id="FQYO01000003">
    <property type="protein sequence ID" value="SHI78576.1"/>
    <property type="molecule type" value="Genomic_DNA"/>
</dbReference>